<proteinExistence type="predicted"/>
<keyword evidence="1" id="KW-1133">Transmembrane helix</keyword>
<reference evidence="2 3" key="1">
    <citation type="submission" date="2019-02" db="EMBL/GenBank/DDBJ databases">
        <title>Deep-cultivation of Planctomycetes and their phenomic and genomic characterization uncovers novel biology.</title>
        <authorList>
            <person name="Wiegand S."/>
            <person name="Jogler M."/>
            <person name="Boedeker C."/>
            <person name="Pinto D."/>
            <person name="Vollmers J."/>
            <person name="Rivas-Marin E."/>
            <person name="Kohn T."/>
            <person name="Peeters S.H."/>
            <person name="Heuer A."/>
            <person name="Rast P."/>
            <person name="Oberbeckmann S."/>
            <person name="Bunk B."/>
            <person name="Jeske O."/>
            <person name="Meyerdierks A."/>
            <person name="Storesund J.E."/>
            <person name="Kallscheuer N."/>
            <person name="Luecker S."/>
            <person name="Lage O.M."/>
            <person name="Pohl T."/>
            <person name="Merkel B.J."/>
            <person name="Hornburger P."/>
            <person name="Mueller R.-W."/>
            <person name="Bruemmer F."/>
            <person name="Labrenz M."/>
            <person name="Spormann A.M."/>
            <person name="Op Den Camp H."/>
            <person name="Overmann J."/>
            <person name="Amann R."/>
            <person name="Jetten M.S.M."/>
            <person name="Mascher T."/>
            <person name="Medema M.H."/>
            <person name="Devos D.P."/>
            <person name="Kaster A.-K."/>
            <person name="Ovreas L."/>
            <person name="Rohde M."/>
            <person name="Galperin M.Y."/>
            <person name="Jogler C."/>
        </authorList>
    </citation>
    <scope>NUCLEOTIDE SEQUENCE [LARGE SCALE GENOMIC DNA]</scope>
    <source>
        <strain evidence="2 3">Q31b</strain>
    </source>
</reference>
<dbReference type="RefSeq" id="WP_146602695.1">
    <property type="nucleotide sequence ID" value="NZ_SJPY01000012.1"/>
</dbReference>
<dbReference type="AlphaFoldDB" id="A0A5C6DE38"/>
<dbReference type="Proteomes" id="UP000315471">
    <property type="component" value="Unassembled WGS sequence"/>
</dbReference>
<protein>
    <submittedName>
        <fullName evidence="2">Uncharacterized protein</fullName>
    </submittedName>
</protein>
<accession>A0A5C6DE38</accession>
<feature type="transmembrane region" description="Helical" evidence="1">
    <location>
        <begin position="125"/>
        <end position="143"/>
    </location>
</feature>
<sequence>MGAETRTKQFSERTIRQVRLDCERAMTRARFCPEQSEVLQMRCVDERVETESTFGNQLWYFEGIAVDGEQRSHSIFGVVEYSIQFGLYELVDDGVFDSEHQRERFRHLYEKEFHPPSWRQPAHRILAFGLLFVAILWLLYLVSRDIV</sequence>
<keyword evidence="3" id="KW-1185">Reference proteome</keyword>
<evidence type="ECO:0000313" key="3">
    <source>
        <dbReference type="Proteomes" id="UP000315471"/>
    </source>
</evidence>
<organism evidence="2 3">
    <name type="scientific">Novipirellula aureliae</name>
    <dbReference type="NCBI Taxonomy" id="2527966"/>
    <lineage>
        <taxon>Bacteria</taxon>
        <taxon>Pseudomonadati</taxon>
        <taxon>Planctomycetota</taxon>
        <taxon>Planctomycetia</taxon>
        <taxon>Pirellulales</taxon>
        <taxon>Pirellulaceae</taxon>
        <taxon>Novipirellula</taxon>
    </lineage>
</organism>
<name>A0A5C6DE38_9BACT</name>
<keyword evidence="1" id="KW-0812">Transmembrane</keyword>
<comment type="caution">
    <text evidence="2">The sequence shown here is derived from an EMBL/GenBank/DDBJ whole genome shotgun (WGS) entry which is preliminary data.</text>
</comment>
<dbReference type="EMBL" id="SJPY01000012">
    <property type="protein sequence ID" value="TWU34164.1"/>
    <property type="molecule type" value="Genomic_DNA"/>
</dbReference>
<evidence type="ECO:0000256" key="1">
    <source>
        <dbReference type="SAM" id="Phobius"/>
    </source>
</evidence>
<keyword evidence="1" id="KW-0472">Membrane</keyword>
<evidence type="ECO:0000313" key="2">
    <source>
        <dbReference type="EMBL" id="TWU34164.1"/>
    </source>
</evidence>
<gene>
    <name evidence="2" type="ORF">Q31b_56350</name>
</gene>
<dbReference type="OrthoDB" id="267944at2"/>